<dbReference type="FunFam" id="1.10.486.10:FF:000003">
    <property type="entry name" value="ATP-dependent DNA helicase"/>
    <property type="match status" value="1"/>
</dbReference>
<keyword evidence="3 10" id="KW-0378">Hydrolase</keyword>
<gene>
    <name evidence="15" type="ORF">A6M21_05760</name>
</gene>
<dbReference type="Gene3D" id="1.10.486.10">
    <property type="entry name" value="PCRA, domain 4"/>
    <property type="match status" value="1"/>
</dbReference>
<evidence type="ECO:0000256" key="12">
    <source>
        <dbReference type="SAM" id="MobiDB-lite"/>
    </source>
</evidence>
<dbReference type="Pfam" id="PF21196">
    <property type="entry name" value="PcrA_UvrD_tudor"/>
    <property type="match status" value="1"/>
</dbReference>
<comment type="catalytic activity">
    <reaction evidence="8">
        <text>Couples ATP hydrolysis with the unwinding of duplex DNA by translocating in the 3'-5' direction.</text>
        <dbReference type="EC" id="5.6.2.4"/>
    </reaction>
</comment>
<sequence length="745" mass="83673">MDLLANLNPAQTAAVCHAEGPLLVLAGAGSGKTRVLTTRIAWLLQQGVAPYSILAITFTNKAAREMKTRVADMVSGVANELWVSTFHAACLRILRSQARFLGYDGNFVIYDDADQQTVLKDCMKELNLDEKKFPARSVHAAISGAKNALAGPAEFERQAGDFFTRQVAQIYGLYQQKLARNNALDFDDLIMLTVRLFRENGSVLRYYQNRFRHVLVDEYQDTNRAQYVLVNLLAKTHRNLCVVGDPDQGIYSWRGADLRNILDFERDYPDARVVKLEQNYRSTQTILDAANQVIRRNRGRKEKRLWTAAGPGAPAVVFLAHDERAEAEFVADRIARLHHHRQLPYRELAVLYRTHAMSRVLEEVLLHRGIPYTIIGGLKFYERKEIKDLLAYLRLVVNPADTVSLRRVINTPRRGIGEASLQKLLGHAAERDMPVLEALAHAEQVPGLTGRVRAACAGLANLFGWLYEHQDGMSVTELARQVLERSGYWQELQAESTVESRTRQENLNEFLSVTKDYDRQAVENSLSDFLAGLALVTDVDKYEQDADQVVLMTLHSAKGLEFPVVFLPGMEEGVFPHSRSLTEPAELEEERRLCYVGITRACRQLYLTHTWQRTLYGATRHNDPSRFLKEIPPHLLTTEDPLDAEIKESRPDYGGAGCKPAAGDTQSGRARKPAAGADTAYGRSVSGRGQVVFFNPGERVRHRKWGVGTVVQVRGQGDAAELQVEFPDLGTKTLLARYAPLERVE</sequence>
<keyword evidence="7" id="KW-0413">Isomerase</keyword>
<dbReference type="InterPro" id="IPR005751">
    <property type="entry name" value="ATP-dep_DNA_helicase_PcrA"/>
</dbReference>
<feature type="domain" description="UvrD-like helicase C-terminal" evidence="14">
    <location>
        <begin position="284"/>
        <end position="559"/>
    </location>
</feature>
<evidence type="ECO:0000259" key="14">
    <source>
        <dbReference type="PROSITE" id="PS51217"/>
    </source>
</evidence>
<evidence type="ECO:0000313" key="16">
    <source>
        <dbReference type="Proteomes" id="UP000078532"/>
    </source>
</evidence>
<evidence type="ECO:0000256" key="11">
    <source>
        <dbReference type="RuleBase" id="RU364053"/>
    </source>
</evidence>
<reference evidence="15 16" key="1">
    <citation type="submission" date="2016-04" db="EMBL/GenBank/DDBJ databases">
        <authorList>
            <person name="Evans L.H."/>
            <person name="Alamgir A."/>
            <person name="Owens N."/>
            <person name="Weber N.D."/>
            <person name="Virtaneva K."/>
            <person name="Barbian K."/>
            <person name="Babar A."/>
            <person name="Rosenke K."/>
        </authorList>
    </citation>
    <scope>NUCLEOTIDE SEQUENCE [LARGE SCALE GENOMIC DNA]</scope>
    <source>
        <strain evidence="15 16">LMa1</strain>
    </source>
</reference>
<keyword evidence="16" id="KW-1185">Reference proteome</keyword>
<dbReference type="GO" id="GO:0005829">
    <property type="term" value="C:cytosol"/>
    <property type="evidence" value="ECO:0007669"/>
    <property type="project" value="TreeGrafter"/>
</dbReference>
<accession>A0A1B7LH41</accession>
<dbReference type="GO" id="GO:0006260">
    <property type="term" value="P:DNA replication"/>
    <property type="evidence" value="ECO:0007669"/>
    <property type="project" value="InterPro"/>
</dbReference>
<evidence type="ECO:0000256" key="4">
    <source>
        <dbReference type="ARBA" id="ARBA00022806"/>
    </source>
</evidence>
<dbReference type="STRING" id="1838280.A6M21_05760"/>
<feature type="region of interest" description="Disordered" evidence="12">
    <location>
        <begin position="650"/>
        <end position="681"/>
    </location>
</feature>
<dbReference type="Proteomes" id="UP000078532">
    <property type="component" value="Unassembled WGS sequence"/>
</dbReference>
<dbReference type="GO" id="GO:0009314">
    <property type="term" value="P:response to radiation"/>
    <property type="evidence" value="ECO:0007669"/>
    <property type="project" value="UniProtKB-ARBA"/>
</dbReference>
<dbReference type="GO" id="GO:0003677">
    <property type="term" value="F:DNA binding"/>
    <property type="evidence" value="ECO:0007669"/>
    <property type="project" value="UniProtKB-KW"/>
</dbReference>
<dbReference type="Pfam" id="PF00580">
    <property type="entry name" value="UvrD-helicase"/>
    <property type="match status" value="1"/>
</dbReference>
<dbReference type="GO" id="GO:0005524">
    <property type="term" value="F:ATP binding"/>
    <property type="evidence" value="ECO:0007669"/>
    <property type="project" value="UniProtKB-UniRule"/>
</dbReference>
<evidence type="ECO:0000259" key="13">
    <source>
        <dbReference type="PROSITE" id="PS51198"/>
    </source>
</evidence>
<evidence type="ECO:0000313" key="15">
    <source>
        <dbReference type="EMBL" id="OAT85428.1"/>
    </source>
</evidence>
<dbReference type="OrthoDB" id="9810135at2"/>
<comment type="caution">
    <text evidence="15">The sequence shown here is derived from an EMBL/GenBank/DDBJ whole genome shotgun (WGS) entry which is preliminary data.</text>
</comment>
<organism evidence="15 16">
    <name type="scientific">Desulfotomaculum copahuensis</name>
    <dbReference type="NCBI Taxonomy" id="1838280"/>
    <lineage>
        <taxon>Bacteria</taxon>
        <taxon>Bacillati</taxon>
        <taxon>Bacillota</taxon>
        <taxon>Clostridia</taxon>
        <taxon>Eubacteriales</taxon>
        <taxon>Desulfotomaculaceae</taxon>
        <taxon>Desulfotomaculum</taxon>
    </lineage>
</organism>
<dbReference type="GO" id="GO:0000725">
    <property type="term" value="P:recombinational repair"/>
    <property type="evidence" value="ECO:0007669"/>
    <property type="project" value="TreeGrafter"/>
</dbReference>
<dbReference type="InterPro" id="IPR000212">
    <property type="entry name" value="DNA_helicase_UvrD/REP"/>
</dbReference>
<name>A0A1B7LH41_9FIRM</name>
<dbReference type="CDD" id="cd18807">
    <property type="entry name" value="SF1_C_UvrD"/>
    <property type="match status" value="1"/>
</dbReference>
<dbReference type="InterPro" id="IPR013986">
    <property type="entry name" value="DExx_box_DNA_helicase_dom_sf"/>
</dbReference>
<protein>
    <recommendedName>
        <fullName evidence="11">ATP-dependent DNA helicase</fullName>
        <ecNumber evidence="11">5.6.2.4</ecNumber>
    </recommendedName>
</protein>
<keyword evidence="6 11" id="KW-0238">DNA-binding</keyword>
<dbReference type="PROSITE" id="PS51198">
    <property type="entry name" value="UVRD_HELICASE_ATP_BIND"/>
    <property type="match status" value="1"/>
</dbReference>
<dbReference type="PANTHER" id="PTHR11070:SF2">
    <property type="entry name" value="ATP-DEPENDENT DNA HELICASE SRS2"/>
    <property type="match status" value="1"/>
</dbReference>
<dbReference type="RefSeq" id="WP_066666776.1">
    <property type="nucleotide sequence ID" value="NZ_LYVF01000062.1"/>
</dbReference>
<dbReference type="GO" id="GO:0016887">
    <property type="term" value="F:ATP hydrolysis activity"/>
    <property type="evidence" value="ECO:0007669"/>
    <property type="project" value="RHEA"/>
</dbReference>
<evidence type="ECO:0000256" key="2">
    <source>
        <dbReference type="ARBA" id="ARBA00022741"/>
    </source>
</evidence>
<dbReference type="InterPro" id="IPR014017">
    <property type="entry name" value="DNA_helicase_UvrD-like_C"/>
</dbReference>
<dbReference type="PANTHER" id="PTHR11070">
    <property type="entry name" value="UVRD / RECB / PCRA DNA HELICASE FAMILY MEMBER"/>
    <property type="match status" value="1"/>
</dbReference>
<evidence type="ECO:0000256" key="5">
    <source>
        <dbReference type="ARBA" id="ARBA00022840"/>
    </source>
</evidence>
<dbReference type="NCBIfam" id="TIGR01073">
    <property type="entry name" value="pcrA"/>
    <property type="match status" value="1"/>
</dbReference>
<dbReference type="FunFam" id="1.10.10.160:FF:000001">
    <property type="entry name" value="ATP-dependent DNA helicase"/>
    <property type="match status" value="1"/>
</dbReference>
<dbReference type="Gene3D" id="3.40.50.300">
    <property type="entry name" value="P-loop containing nucleotide triphosphate hydrolases"/>
    <property type="match status" value="2"/>
</dbReference>
<dbReference type="InterPro" id="IPR027417">
    <property type="entry name" value="P-loop_NTPase"/>
</dbReference>
<evidence type="ECO:0000256" key="10">
    <source>
        <dbReference type="PROSITE-ProRule" id="PRU00560"/>
    </source>
</evidence>
<dbReference type="GO" id="GO:0043138">
    <property type="term" value="F:3'-5' DNA helicase activity"/>
    <property type="evidence" value="ECO:0007669"/>
    <property type="project" value="UniProtKB-EC"/>
</dbReference>
<evidence type="ECO:0000256" key="1">
    <source>
        <dbReference type="ARBA" id="ARBA00009922"/>
    </source>
</evidence>
<proteinExistence type="inferred from homology"/>
<comment type="catalytic activity">
    <reaction evidence="9 11">
        <text>ATP + H2O = ADP + phosphate + H(+)</text>
        <dbReference type="Rhea" id="RHEA:13065"/>
        <dbReference type="ChEBI" id="CHEBI:15377"/>
        <dbReference type="ChEBI" id="CHEBI:15378"/>
        <dbReference type="ChEBI" id="CHEBI:30616"/>
        <dbReference type="ChEBI" id="CHEBI:43474"/>
        <dbReference type="ChEBI" id="CHEBI:456216"/>
        <dbReference type="EC" id="5.6.2.4"/>
    </reaction>
</comment>
<dbReference type="CDD" id="cd17932">
    <property type="entry name" value="DEXQc_UvrD"/>
    <property type="match status" value="1"/>
</dbReference>
<feature type="binding site" evidence="10">
    <location>
        <begin position="26"/>
        <end position="33"/>
    </location>
    <ligand>
        <name>ATP</name>
        <dbReference type="ChEBI" id="CHEBI:30616"/>
    </ligand>
</feature>
<dbReference type="PROSITE" id="PS51217">
    <property type="entry name" value="UVRD_HELICASE_CTER"/>
    <property type="match status" value="1"/>
</dbReference>
<dbReference type="SUPFAM" id="SSF52540">
    <property type="entry name" value="P-loop containing nucleoside triphosphate hydrolases"/>
    <property type="match status" value="1"/>
</dbReference>
<evidence type="ECO:0000256" key="6">
    <source>
        <dbReference type="ARBA" id="ARBA00023125"/>
    </source>
</evidence>
<keyword evidence="2 10" id="KW-0547">Nucleotide-binding</keyword>
<dbReference type="AlphaFoldDB" id="A0A1B7LH41"/>
<comment type="similarity">
    <text evidence="1 11">Belongs to the helicase family. UvrD subfamily.</text>
</comment>
<evidence type="ECO:0000256" key="9">
    <source>
        <dbReference type="ARBA" id="ARBA00048988"/>
    </source>
</evidence>
<dbReference type="GO" id="GO:0033202">
    <property type="term" value="C:DNA helicase complex"/>
    <property type="evidence" value="ECO:0007669"/>
    <property type="project" value="TreeGrafter"/>
</dbReference>
<feature type="domain" description="UvrD-like helicase ATP-binding" evidence="13">
    <location>
        <begin position="5"/>
        <end position="283"/>
    </location>
</feature>
<dbReference type="Pfam" id="PF13361">
    <property type="entry name" value="UvrD_C"/>
    <property type="match status" value="2"/>
</dbReference>
<dbReference type="Gene3D" id="1.10.10.160">
    <property type="match status" value="1"/>
</dbReference>
<dbReference type="InterPro" id="IPR014016">
    <property type="entry name" value="UvrD-like_ATP-bd"/>
</dbReference>
<evidence type="ECO:0000256" key="7">
    <source>
        <dbReference type="ARBA" id="ARBA00023235"/>
    </source>
</evidence>
<keyword evidence="5 10" id="KW-0067">ATP-binding</keyword>
<dbReference type="EC" id="5.6.2.4" evidence="11"/>
<dbReference type="EMBL" id="LYVF01000062">
    <property type="protein sequence ID" value="OAT85428.1"/>
    <property type="molecule type" value="Genomic_DNA"/>
</dbReference>
<evidence type="ECO:0000256" key="3">
    <source>
        <dbReference type="ARBA" id="ARBA00022801"/>
    </source>
</evidence>
<keyword evidence="4 10" id="KW-0347">Helicase</keyword>
<evidence type="ECO:0000256" key="8">
    <source>
        <dbReference type="ARBA" id="ARBA00034617"/>
    </source>
</evidence>